<dbReference type="SUPFAM" id="SSF158560">
    <property type="entry name" value="BH3980-like"/>
    <property type="match status" value="1"/>
</dbReference>
<keyword evidence="2" id="KW-1185">Reference proteome</keyword>
<gene>
    <name evidence="1" type="ORF">ESZ50_05825</name>
</gene>
<sequence>MVRGFIDRVVGLEEKRVWHELERRAKQLPDNYYQDYKVMQKYLFVTGPADWNSQKFIFTNLLDLLKELASEGRKVTDMTGSDVAAFLDELVIDLGSKSWQGQYRDKLNRKIK</sequence>
<dbReference type="Pfam" id="PF06304">
    <property type="entry name" value="DUF1048"/>
    <property type="match status" value="1"/>
</dbReference>
<proteinExistence type="predicted"/>
<comment type="caution">
    <text evidence="1">The sequence shown here is derived from an EMBL/GenBank/DDBJ whole genome shotgun (WGS) entry which is preliminary data.</text>
</comment>
<dbReference type="AlphaFoldDB" id="A0A6C2C7U3"/>
<dbReference type="InterPro" id="IPR008316">
    <property type="entry name" value="UCP029876"/>
</dbReference>
<dbReference type="RefSeq" id="WP_148622651.1">
    <property type="nucleotide sequence ID" value="NZ_SDGZ01000014.1"/>
</dbReference>
<dbReference type="Gene3D" id="1.10.1900.10">
    <property type="entry name" value="c-terminal domain of poly(a) binding protein"/>
    <property type="match status" value="1"/>
</dbReference>
<dbReference type="OrthoDB" id="2087617at2"/>
<protein>
    <submittedName>
        <fullName evidence="1">DUF1048 domain-containing protein</fullName>
    </submittedName>
</protein>
<name>A0A6C2C7U3_9LACO</name>
<evidence type="ECO:0000313" key="1">
    <source>
        <dbReference type="EMBL" id="TYC49659.1"/>
    </source>
</evidence>
<reference evidence="1 2" key="1">
    <citation type="submission" date="2019-01" db="EMBL/GenBank/DDBJ databases">
        <title>Weissella sp. nov., a novel lactic acid bacterium isolated from animal feces.</title>
        <authorList>
            <person name="Wang L.-T."/>
        </authorList>
    </citation>
    <scope>NUCLEOTIDE SEQUENCE [LARGE SCALE GENOMIC DNA]</scope>
    <source>
        <strain evidence="1 2">8H-2</strain>
    </source>
</reference>
<dbReference type="EMBL" id="SDGZ01000014">
    <property type="protein sequence ID" value="TYC49659.1"/>
    <property type="molecule type" value="Genomic_DNA"/>
</dbReference>
<dbReference type="Proteomes" id="UP000371977">
    <property type="component" value="Unassembled WGS sequence"/>
</dbReference>
<organism evidence="1 2">
    <name type="scientific">Weissella muntiaci</name>
    <dbReference type="NCBI Taxonomy" id="2508881"/>
    <lineage>
        <taxon>Bacteria</taxon>
        <taxon>Bacillati</taxon>
        <taxon>Bacillota</taxon>
        <taxon>Bacilli</taxon>
        <taxon>Lactobacillales</taxon>
        <taxon>Lactobacillaceae</taxon>
        <taxon>Weissella</taxon>
    </lineage>
</organism>
<accession>A0A6C2C7U3</accession>
<evidence type="ECO:0000313" key="2">
    <source>
        <dbReference type="Proteomes" id="UP000371977"/>
    </source>
</evidence>